<evidence type="ECO:0000313" key="2">
    <source>
        <dbReference type="Proteomes" id="UP001161247"/>
    </source>
</evidence>
<sequence>MQQTEPTIWEICSFVWSAAGKQSDLEYRVGVRGYGYPAMVALNLKKGVYTPLKSAFQRDEIIEFVNEAGLGGKNNLAFEGTPSIMLTEPWDGKDGQILEEYELSLEELVGNDDTSNKDEL</sequence>
<name>A0AAV1C6S4_OLDCO</name>
<protein>
    <submittedName>
        <fullName evidence="1">OLC1v1024861C1</fullName>
    </submittedName>
</protein>
<dbReference type="Proteomes" id="UP001161247">
    <property type="component" value="Chromosome 1"/>
</dbReference>
<dbReference type="GO" id="GO:0005788">
    <property type="term" value="C:endoplasmic reticulum lumen"/>
    <property type="evidence" value="ECO:0007669"/>
    <property type="project" value="TreeGrafter"/>
</dbReference>
<reference evidence="1" key="1">
    <citation type="submission" date="2023-03" db="EMBL/GenBank/DDBJ databases">
        <authorList>
            <person name="Julca I."/>
        </authorList>
    </citation>
    <scope>NUCLEOTIDE SEQUENCE</scope>
</reference>
<accession>A0AAV1C6S4</accession>
<dbReference type="EMBL" id="OX459118">
    <property type="protein sequence ID" value="CAI9090152.1"/>
    <property type="molecule type" value="Genomic_DNA"/>
</dbReference>
<dbReference type="PANTHER" id="PTHR45815:SF3">
    <property type="entry name" value="PROTEIN DISULFIDE-ISOMERASE A6"/>
    <property type="match status" value="1"/>
</dbReference>
<dbReference type="AlphaFoldDB" id="A0AAV1C6S4"/>
<dbReference type="GO" id="GO:0015035">
    <property type="term" value="F:protein-disulfide reductase activity"/>
    <property type="evidence" value="ECO:0007669"/>
    <property type="project" value="TreeGrafter"/>
</dbReference>
<dbReference type="PANTHER" id="PTHR45815">
    <property type="entry name" value="PROTEIN DISULFIDE-ISOMERASE A6"/>
    <property type="match status" value="1"/>
</dbReference>
<gene>
    <name evidence="1" type="ORF">OLC1_LOCUS2377</name>
</gene>
<dbReference type="GO" id="GO:0034976">
    <property type="term" value="P:response to endoplasmic reticulum stress"/>
    <property type="evidence" value="ECO:0007669"/>
    <property type="project" value="TreeGrafter"/>
</dbReference>
<keyword evidence="2" id="KW-1185">Reference proteome</keyword>
<proteinExistence type="predicted"/>
<evidence type="ECO:0000313" key="1">
    <source>
        <dbReference type="EMBL" id="CAI9090152.1"/>
    </source>
</evidence>
<organism evidence="1 2">
    <name type="scientific">Oldenlandia corymbosa var. corymbosa</name>
    <dbReference type="NCBI Taxonomy" id="529605"/>
    <lineage>
        <taxon>Eukaryota</taxon>
        <taxon>Viridiplantae</taxon>
        <taxon>Streptophyta</taxon>
        <taxon>Embryophyta</taxon>
        <taxon>Tracheophyta</taxon>
        <taxon>Spermatophyta</taxon>
        <taxon>Magnoliopsida</taxon>
        <taxon>eudicotyledons</taxon>
        <taxon>Gunneridae</taxon>
        <taxon>Pentapetalae</taxon>
        <taxon>asterids</taxon>
        <taxon>lamiids</taxon>
        <taxon>Gentianales</taxon>
        <taxon>Rubiaceae</taxon>
        <taxon>Rubioideae</taxon>
        <taxon>Spermacoceae</taxon>
        <taxon>Hedyotis-Oldenlandia complex</taxon>
        <taxon>Oldenlandia</taxon>
    </lineage>
</organism>